<gene>
    <name evidence="6" type="ORF">FHR82_009147</name>
</gene>
<organism evidence="6 7">
    <name type="scientific">Actinophytocola algeriensis</name>
    <dbReference type="NCBI Taxonomy" id="1768010"/>
    <lineage>
        <taxon>Bacteria</taxon>
        <taxon>Bacillati</taxon>
        <taxon>Actinomycetota</taxon>
        <taxon>Actinomycetes</taxon>
        <taxon>Pseudonocardiales</taxon>
        <taxon>Pseudonocardiaceae</taxon>
    </lineage>
</organism>
<dbReference type="InterPro" id="IPR014030">
    <property type="entry name" value="Ketoacyl_synth_N"/>
</dbReference>
<dbReference type="PROSITE" id="PS50075">
    <property type="entry name" value="CARRIER"/>
    <property type="match status" value="1"/>
</dbReference>
<dbReference type="Gene3D" id="3.40.47.10">
    <property type="match status" value="1"/>
</dbReference>
<name>A0A7W7QG12_9PSEU</name>
<dbReference type="PROSITE" id="PS00012">
    <property type="entry name" value="PHOSPHOPANTETHEINE"/>
    <property type="match status" value="1"/>
</dbReference>
<dbReference type="InterPro" id="IPR050091">
    <property type="entry name" value="PKS_NRPS_Biosynth_Enz"/>
</dbReference>
<dbReference type="GO" id="GO:0004315">
    <property type="term" value="F:3-oxoacyl-[acyl-carrier-protein] synthase activity"/>
    <property type="evidence" value="ECO:0007669"/>
    <property type="project" value="InterPro"/>
</dbReference>
<dbReference type="InterPro" id="IPR018201">
    <property type="entry name" value="Ketoacyl_synth_AS"/>
</dbReference>
<evidence type="ECO:0000313" key="6">
    <source>
        <dbReference type="EMBL" id="MBB4912873.1"/>
    </source>
</evidence>
<protein>
    <submittedName>
        <fullName evidence="6">Acyl transferase domain-containing protein</fullName>
    </submittedName>
</protein>
<dbReference type="Proteomes" id="UP000520767">
    <property type="component" value="Unassembled WGS sequence"/>
</dbReference>
<dbReference type="SMART" id="SM00825">
    <property type="entry name" value="PKS_KS"/>
    <property type="match status" value="1"/>
</dbReference>
<keyword evidence="3 6" id="KW-0808">Transferase</keyword>
<keyword evidence="7" id="KW-1185">Reference proteome</keyword>
<dbReference type="GO" id="GO:0071770">
    <property type="term" value="P:DIM/DIP cell wall layer assembly"/>
    <property type="evidence" value="ECO:0007669"/>
    <property type="project" value="TreeGrafter"/>
</dbReference>
<evidence type="ECO:0000256" key="3">
    <source>
        <dbReference type="ARBA" id="ARBA00022679"/>
    </source>
</evidence>
<dbReference type="InterPro" id="IPR032821">
    <property type="entry name" value="PKS_assoc"/>
</dbReference>
<keyword evidence="2" id="KW-0597">Phosphoprotein</keyword>
<dbReference type="InterPro" id="IPR020841">
    <property type="entry name" value="PKS_Beta-ketoAc_synthase_dom"/>
</dbReference>
<dbReference type="EMBL" id="JACHJQ010000018">
    <property type="protein sequence ID" value="MBB4912873.1"/>
    <property type="molecule type" value="Genomic_DNA"/>
</dbReference>
<evidence type="ECO:0000259" key="5">
    <source>
        <dbReference type="PROSITE" id="PS52004"/>
    </source>
</evidence>
<accession>A0A7W7QG12</accession>
<evidence type="ECO:0000313" key="7">
    <source>
        <dbReference type="Proteomes" id="UP000520767"/>
    </source>
</evidence>
<dbReference type="Pfam" id="PF00109">
    <property type="entry name" value="ketoacyl-synt"/>
    <property type="match status" value="1"/>
</dbReference>
<dbReference type="AlphaFoldDB" id="A0A7W7QG12"/>
<dbReference type="SMART" id="SM00827">
    <property type="entry name" value="PKS_AT"/>
    <property type="match status" value="1"/>
</dbReference>
<dbReference type="InterPro" id="IPR009081">
    <property type="entry name" value="PP-bd_ACP"/>
</dbReference>
<dbReference type="Gene3D" id="3.30.70.3290">
    <property type="match status" value="1"/>
</dbReference>
<dbReference type="PANTHER" id="PTHR43775:SF37">
    <property type="entry name" value="SI:DKEY-61P9.11"/>
    <property type="match status" value="1"/>
</dbReference>
<sequence length="967" mass="99993">MSRDDAFDVAVTGLSARFPGYADLADWWAAIQRGEVLTTRRPAAELIAAGVPRAHVTDPDYVPVCGYLEDADRFDNTLFGLSPRDAELTDPQHRLMLEAAWAALEDAGRDPYDDSVRTGVYASATSSAYHRRILVGGRLPHDQHDRLEVGTGQDYMATRIAYKLGLRGPALSVQTACSSSLVAVHTAVQALLNGECDQALVVAASVGFPQEGHLRVRGGIMSAGGACRPFDAGADGTLAGSGVAAVVLRRLADAHADGATPHGVILGTAVNNDGDAKAGYNAPSALGQESVIRAALRAADVPADSLGYLEAHATGTYVGDPIEWTAMCAALARVPSRQIALGAVKANIGHLDAASGLASLVKTLHVVKDGVVPPVAGFTELNPLLSAAGAPLTVPTELAGWSGPTPRRAGISSFGIGGTNAHVVIEQPPSVAPPAAAPARDTIVVLSAADPTVVTRAATRLADRVASAADLTDVAHTLVHGRAPLQHRVAVVGHTPEDVARRLRTESEHVVGTRPATGPAPLVFLFPGQGAQRPGMGLPWRTHLPGFAAASAECLADLPGDLADDVRALLYDPDFPRDRAEHTDLAQPALFVLEYAAAHALKGLGLVPAAVAGHSLGEITSACLAGVLTRADAVRLVTERGRLMRACPAGTMLAVGCAEDEAVKLLGDAADTVDTSVLEIAAVNTADSCVVAGPGAAVDAFAAWLGDRVRHRHLATSHAFHTALMEPAVAGLEAVLARTATAAPTIPYVANATGTLVGPGTAVDARAFAESARRAVRFADGVAALADRFPGAVAVEVGPGRALSGMAEAEGITSVTMAAGRGGEAEPLNGLAALWTLGQPVDLTAINGTGRRTRIPAYPFHGPQWIAPEAVPLPVQEPDAAVSPPAPDSPRVLVTSGWADLLGYQDLADDTDFFAVGGDSLVLIRLVRRLGKDLDLTIPIREFATARTLGDQIALVERLAAQEDDER</sequence>
<dbReference type="CDD" id="cd00833">
    <property type="entry name" value="PKS"/>
    <property type="match status" value="1"/>
</dbReference>
<dbReference type="SUPFAM" id="SSF52151">
    <property type="entry name" value="FabD/lysophospholipase-like"/>
    <property type="match status" value="1"/>
</dbReference>
<proteinExistence type="predicted"/>
<reference evidence="6 7" key="1">
    <citation type="submission" date="2020-08" db="EMBL/GenBank/DDBJ databases">
        <title>Genomic Encyclopedia of Type Strains, Phase III (KMG-III): the genomes of soil and plant-associated and newly described type strains.</title>
        <authorList>
            <person name="Whitman W."/>
        </authorList>
    </citation>
    <scope>NUCLEOTIDE SEQUENCE [LARGE SCALE GENOMIC DNA]</scope>
    <source>
        <strain evidence="6 7">CECT 8960</strain>
    </source>
</reference>
<dbReference type="PROSITE" id="PS52004">
    <property type="entry name" value="KS3_2"/>
    <property type="match status" value="1"/>
</dbReference>
<comment type="caution">
    <text evidence="6">The sequence shown here is derived from an EMBL/GenBank/DDBJ whole genome shotgun (WGS) entry which is preliminary data.</text>
</comment>
<dbReference type="InterPro" id="IPR016036">
    <property type="entry name" value="Malonyl_transacylase_ACP-bd"/>
</dbReference>
<dbReference type="Gene3D" id="1.10.1200.10">
    <property type="entry name" value="ACP-like"/>
    <property type="match status" value="1"/>
</dbReference>
<dbReference type="GO" id="GO:0006633">
    <property type="term" value="P:fatty acid biosynthetic process"/>
    <property type="evidence" value="ECO:0007669"/>
    <property type="project" value="InterPro"/>
</dbReference>
<dbReference type="Pfam" id="PF00550">
    <property type="entry name" value="PP-binding"/>
    <property type="match status" value="1"/>
</dbReference>
<dbReference type="InterPro" id="IPR016039">
    <property type="entry name" value="Thiolase-like"/>
</dbReference>
<dbReference type="Pfam" id="PF16197">
    <property type="entry name" value="KAsynt_C_assoc"/>
    <property type="match status" value="1"/>
</dbReference>
<keyword evidence="1" id="KW-0596">Phosphopantetheine</keyword>
<dbReference type="GO" id="GO:0031177">
    <property type="term" value="F:phosphopantetheine binding"/>
    <property type="evidence" value="ECO:0007669"/>
    <property type="project" value="InterPro"/>
</dbReference>
<dbReference type="Gene3D" id="3.40.366.10">
    <property type="entry name" value="Malonyl-Coenzyme A Acyl Carrier Protein, domain 2"/>
    <property type="match status" value="1"/>
</dbReference>
<evidence type="ECO:0000259" key="4">
    <source>
        <dbReference type="PROSITE" id="PS50075"/>
    </source>
</evidence>
<dbReference type="InterPro" id="IPR001227">
    <property type="entry name" value="Ac_transferase_dom_sf"/>
</dbReference>
<dbReference type="SUPFAM" id="SSF47336">
    <property type="entry name" value="ACP-like"/>
    <property type="match status" value="1"/>
</dbReference>
<dbReference type="GO" id="GO:0004312">
    <property type="term" value="F:fatty acid synthase activity"/>
    <property type="evidence" value="ECO:0007669"/>
    <property type="project" value="TreeGrafter"/>
</dbReference>
<dbReference type="InterPro" id="IPR036736">
    <property type="entry name" value="ACP-like_sf"/>
</dbReference>
<feature type="domain" description="Ketosynthase family 3 (KS3)" evidence="5">
    <location>
        <begin position="6"/>
        <end position="427"/>
    </location>
</feature>
<dbReference type="PROSITE" id="PS00606">
    <property type="entry name" value="KS3_1"/>
    <property type="match status" value="1"/>
</dbReference>
<dbReference type="SUPFAM" id="SSF53901">
    <property type="entry name" value="Thiolase-like"/>
    <property type="match status" value="1"/>
</dbReference>
<dbReference type="PANTHER" id="PTHR43775">
    <property type="entry name" value="FATTY ACID SYNTHASE"/>
    <property type="match status" value="1"/>
</dbReference>
<dbReference type="RefSeq" id="WP_184816817.1">
    <property type="nucleotide sequence ID" value="NZ_JACHJQ010000018.1"/>
</dbReference>
<dbReference type="Pfam" id="PF02801">
    <property type="entry name" value="Ketoacyl-synt_C"/>
    <property type="match status" value="1"/>
</dbReference>
<dbReference type="InterPro" id="IPR020806">
    <property type="entry name" value="PKS_PP-bd"/>
</dbReference>
<dbReference type="InterPro" id="IPR006162">
    <property type="entry name" value="Ppantetheine_attach_site"/>
</dbReference>
<dbReference type="SUPFAM" id="SSF55048">
    <property type="entry name" value="Probable ACP-binding domain of malonyl-CoA ACP transacylase"/>
    <property type="match status" value="1"/>
</dbReference>
<dbReference type="InterPro" id="IPR016035">
    <property type="entry name" value="Acyl_Trfase/lysoPLipase"/>
</dbReference>
<dbReference type="Pfam" id="PF00698">
    <property type="entry name" value="Acyl_transf_1"/>
    <property type="match status" value="1"/>
</dbReference>
<dbReference type="GO" id="GO:0005737">
    <property type="term" value="C:cytoplasm"/>
    <property type="evidence" value="ECO:0007669"/>
    <property type="project" value="TreeGrafter"/>
</dbReference>
<dbReference type="InterPro" id="IPR014031">
    <property type="entry name" value="Ketoacyl_synth_C"/>
</dbReference>
<feature type="domain" description="Carrier" evidence="4">
    <location>
        <begin position="885"/>
        <end position="960"/>
    </location>
</feature>
<evidence type="ECO:0000256" key="2">
    <source>
        <dbReference type="ARBA" id="ARBA00022553"/>
    </source>
</evidence>
<dbReference type="GO" id="GO:0005886">
    <property type="term" value="C:plasma membrane"/>
    <property type="evidence" value="ECO:0007669"/>
    <property type="project" value="TreeGrafter"/>
</dbReference>
<evidence type="ECO:0000256" key="1">
    <source>
        <dbReference type="ARBA" id="ARBA00022450"/>
    </source>
</evidence>
<dbReference type="SMART" id="SM00823">
    <property type="entry name" value="PKS_PP"/>
    <property type="match status" value="1"/>
</dbReference>
<dbReference type="InterPro" id="IPR014043">
    <property type="entry name" value="Acyl_transferase_dom"/>
</dbReference>